<dbReference type="GO" id="GO:0007548">
    <property type="term" value="P:sex differentiation"/>
    <property type="evidence" value="ECO:0007669"/>
    <property type="project" value="UniProtKB-KW"/>
</dbReference>
<reference evidence="17" key="1">
    <citation type="journal article" date="2017" name="bioRxiv">
        <title>Comparative analysis of the genomes of Stylophora pistillata and Acropora digitifera provides evidence for extensive differences between species of corals.</title>
        <authorList>
            <person name="Voolstra C.R."/>
            <person name="Li Y."/>
            <person name="Liew Y.J."/>
            <person name="Baumgarten S."/>
            <person name="Zoccola D."/>
            <person name="Flot J.-F."/>
            <person name="Tambutte S."/>
            <person name="Allemand D."/>
            <person name="Aranda M."/>
        </authorList>
    </citation>
    <scope>NUCLEOTIDE SEQUENCE [LARGE SCALE GENOMIC DNA]</scope>
</reference>
<comment type="function">
    <text evidence="12">Transcriptional regulator that controls a genetic switch in male development. It is necessary and sufficient for initiating male sex determination by directing the development of supporting cell precursors (pre-Sertoli cells) as Sertoli rather than granulosa cells. Involved in different aspects of gene regulation including promoter activation or repression. Binds to the DNA consensus sequence 5'-[AT]AACAA[AT]-3'. SRY HMG box recognizes DNA by partial intercalation in the minor groove and promotes DNA bending. Also involved in pre-mRNA splicing. In male adult brain involved in the maintenance of motor functions of dopaminergic neurons.</text>
</comment>
<evidence type="ECO:0000256" key="12">
    <source>
        <dbReference type="ARBA" id="ARBA00045821"/>
    </source>
</evidence>
<evidence type="ECO:0000256" key="3">
    <source>
        <dbReference type="ARBA" id="ARBA00019052"/>
    </source>
</evidence>
<dbReference type="GO" id="GO:0030154">
    <property type="term" value="P:cell differentiation"/>
    <property type="evidence" value="ECO:0007669"/>
    <property type="project" value="UniProtKB-KW"/>
</dbReference>
<dbReference type="PANTHER" id="PTHR10270">
    <property type="entry name" value="SOX TRANSCRIPTION FACTOR"/>
    <property type="match status" value="1"/>
</dbReference>
<dbReference type="EMBL" id="LSMT01000272">
    <property type="protein sequence ID" value="PFX21571.1"/>
    <property type="molecule type" value="Genomic_DNA"/>
</dbReference>
<comment type="similarity">
    <text evidence="2">Belongs to the SRY family.</text>
</comment>
<dbReference type="Proteomes" id="UP000225706">
    <property type="component" value="Unassembled WGS sequence"/>
</dbReference>
<evidence type="ECO:0000256" key="5">
    <source>
        <dbReference type="ARBA" id="ARBA00022860"/>
    </source>
</evidence>
<keyword evidence="9" id="KW-0804">Transcription</keyword>
<evidence type="ECO:0000256" key="9">
    <source>
        <dbReference type="ARBA" id="ARBA00023163"/>
    </source>
</evidence>
<evidence type="ECO:0000256" key="10">
    <source>
        <dbReference type="ARBA" id="ARBA00023242"/>
    </source>
</evidence>
<evidence type="ECO:0000256" key="14">
    <source>
        <dbReference type="SAM" id="MobiDB-lite"/>
    </source>
</evidence>
<evidence type="ECO:0000259" key="15">
    <source>
        <dbReference type="PROSITE" id="PS50118"/>
    </source>
</evidence>
<evidence type="ECO:0000256" key="4">
    <source>
        <dbReference type="ARBA" id="ARBA00022782"/>
    </source>
</evidence>
<protein>
    <recommendedName>
        <fullName evidence="3">Sex-determining region Y protein</fullName>
    </recommendedName>
    <alternativeName>
        <fullName evidence="11">Testis-determining factor</fullName>
    </alternativeName>
</protein>
<dbReference type="GO" id="GO:0000978">
    <property type="term" value="F:RNA polymerase II cis-regulatory region sequence-specific DNA binding"/>
    <property type="evidence" value="ECO:0007669"/>
    <property type="project" value="TreeGrafter"/>
</dbReference>
<name>A0A2B4RVE2_STYPI</name>
<keyword evidence="17" id="KW-1185">Reference proteome</keyword>
<evidence type="ECO:0000256" key="11">
    <source>
        <dbReference type="ARBA" id="ARBA00032498"/>
    </source>
</evidence>
<evidence type="ECO:0000313" key="16">
    <source>
        <dbReference type="EMBL" id="PFX21571.1"/>
    </source>
</evidence>
<comment type="subcellular location">
    <subcellularLocation>
        <location evidence="1">Nucleus speckle</location>
    </subcellularLocation>
</comment>
<comment type="caution">
    <text evidence="16">The sequence shown here is derived from an EMBL/GenBank/DDBJ whole genome shotgun (WGS) entry which is preliminary data.</text>
</comment>
<evidence type="ECO:0000256" key="8">
    <source>
        <dbReference type="ARBA" id="ARBA00023159"/>
    </source>
</evidence>
<dbReference type="InterPro" id="IPR036910">
    <property type="entry name" value="HMG_box_dom_sf"/>
</dbReference>
<dbReference type="InterPro" id="IPR009071">
    <property type="entry name" value="HMG_box_dom"/>
</dbReference>
<sequence>MSSLENHIKRPMNAFMIWSSRKRRELARENPKLHNSQISKILGSEWRKLTEEEKQKFFAQAKLLSELHMIEHPDYKYRPKRRPKKKYLKHNLNPASCSYGPCVCHESSAAPQEDDQLGKNPEHFNGNEDFKNGKVPIKKEETENEDEACPPDSRPESVPSKEENFDDFPSHVKLRSSSYLRKDNCKASRSMTGQEEIHHPGFTDDLSFREHRVPLPRSCRSMSFHSALFQNQCHFLQNHIPSEREAVQILPYHAPVSVQSPNPPMALVKALNGLKKRDDIVITKPDKGSGVVVLDKADSIRLLSVASVDNTSKFIHVDDKRPKSRGRPPKHYHPLLQKEKELRTTLREILPEEIAKTLSPKSSQLAHLYGLPKTHKATLSVRPILSATGTYNHKFAKWLEEKLKPLSINEYTITDAFDFADEIRNLSANEDDILVSYDVTALFTNVPLDETINILVNKAFADDWFNKTHGLNLQKDQLVKLLEIATTNQLFQFDGRKTGEPGVKPSEQGREPTTNSTHL</sequence>
<keyword evidence="10 13" id="KW-0539">Nucleus</keyword>
<evidence type="ECO:0000256" key="7">
    <source>
        <dbReference type="ARBA" id="ARBA00023125"/>
    </source>
</evidence>
<keyword evidence="8" id="KW-0010">Activator</keyword>
<keyword evidence="6" id="KW-0726">Sexual differentiation</keyword>
<accession>A0A2B4RVE2</accession>
<dbReference type="Pfam" id="PF00505">
    <property type="entry name" value="HMG_box"/>
    <property type="match status" value="1"/>
</dbReference>
<dbReference type="CDD" id="cd22004">
    <property type="entry name" value="HMG-box_SOX"/>
    <property type="match status" value="1"/>
</dbReference>
<organism evidence="16 17">
    <name type="scientific">Stylophora pistillata</name>
    <name type="common">Smooth cauliflower coral</name>
    <dbReference type="NCBI Taxonomy" id="50429"/>
    <lineage>
        <taxon>Eukaryota</taxon>
        <taxon>Metazoa</taxon>
        <taxon>Cnidaria</taxon>
        <taxon>Anthozoa</taxon>
        <taxon>Hexacorallia</taxon>
        <taxon>Scleractinia</taxon>
        <taxon>Astrocoeniina</taxon>
        <taxon>Pocilloporidae</taxon>
        <taxon>Stylophora</taxon>
    </lineage>
</organism>
<dbReference type="GO" id="GO:0001228">
    <property type="term" value="F:DNA-binding transcription activator activity, RNA polymerase II-specific"/>
    <property type="evidence" value="ECO:0007669"/>
    <property type="project" value="TreeGrafter"/>
</dbReference>
<proteinExistence type="inferred from homology"/>
<evidence type="ECO:0000256" key="6">
    <source>
        <dbReference type="ARBA" id="ARBA00022928"/>
    </source>
</evidence>
<feature type="region of interest" description="Disordered" evidence="14">
    <location>
        <begin position="111"/>
        <end position="169"/>
    </location>
</feature>
<evidence type="ECO:0000256" key="2">
    <source>
        <dbReference type="ARBA" id="ARBA00005998"/>
    </source>
</evidence>
<dbReference type="PANTHER" id="PTHR10270:SF161">
    <property type="entry name" value="SEX-DETERMINING REGION Y PROTEIN"/>
    <property type="match status" value="1"/>
</dbReference>
<evidence type="ECO:0000313" key="17">
    <source>
        <dbReference type="Proteomes" id="UP000225706"/>
    </source>
</evidence>
<evidence type="ECO:0000256" key="13">
    <source>
        <dbReference type="PROSITE-ProRule" id="PRU00267"/>
    </source>
</evidence>
<gene>
    <name evidence="16" type="primary">sox21b</name>
    <name evidence="16" type="ORF">AWC38_SpisGene13939</name>
</gene>
<feature type="DNA-binding region" description="HMG box" evidence="13">
    <location>
        <begin position="8"/>
        <end position="76"/>
    </location>
</feature>
<dbReference type="OrthoDB" id="6247875at2759"/>
<dbReference type="PROSITE" id="PS50118">
    <property type="entry name" value="HMG_BOX_2"/>
    <property type="match status" value="1"/>
</dbReference>
<keyword evidence="7 13" id="KW-0238">DNA-binding</keyword>
<dbReference type="SMART" id="SM00398">
    <property type="entry name" value="HMG"/>
    <property type="match status" value="1"/>
</dbReference>
<keyword evidence="5" id="KW-0112">Calmodulin-binding</keyword>
<dbReference type="SUPFAM" id="SSF47095">
    <property type="entry name" value="HMG-box"/>
    <property type="match status" value="1"/>
</dbReference>
<dbReference type="GO" id="GO:0016607">
    <property type="term" value="C:nuclear speck"/>
    <property type="evidence" value="ECO:0007669"/>
    <property type="project" value="UniProtKB-SubCell"/>
</dbReference>
<dbReference type="GO" id="GO:0005516">
    <property type="term" value="F:calmodulin binding"/>
    <property type="evidence" value="ECO:0007669"/>
    <property type="project" value="UniProtKB-KW"/>
</dbReference>
<evidence type="ECO:0000256" key="1">
    <source>
        <dbReference type="ARBA" id="ARBA00004324"/>
    </source>
</evidence>
<feature type="compositionally biased region" description="Basic and acidic residues" evidence="14">
    <location>
        <begin position="153"/>
        <end position="163"/>
    </location>
</feature>
<dbReference type="AlphaFoldDB" id="A0A2B4RVE2"/>
<feature type="compositionally biased region" description="Basic and acidic residues" evidence="14">
    <location>
        <begin position="116"/>
        <end position="141"/>
    </location>
</feature>
<dbReference type="InterPro" id="IPR050140">
    <property type="entry name" value="SRY-related_HMG-box_TF-like"/>
</dbReference>
<feature type="region of interest" description="Disordered" evidence="14">
    <location>
        <begin position="495"/>
        <end position="519"/>
    </location>
</feature>
<dbReference type="Gene3D" id="1.10.30.10">
    <property type="entry name" value="High mobility group box domain"/>
    <property type="match status" value="1"/>
</dbReference>
<feature type="domain" description="HMG box" evidence="15">
    <location>
        <begin position="8"/>
        <end position="76"/>
    </location>
</feature>
<dbReference type="FunFam" id="1.10.30.10:FF:000002">
    <property type="entry name" value="transcription factor Sox-2"/>
    <property type="match status" value="1"/>
</dbReference>
<keyword evidence="4" id="KW-0221">Differentiation</keyword>